<organism evidence="3 4">
    <name type="scientific">Aquisphaera giovannonii</name>
    <dbReference type="NCBI Taxonomy" id="406548"/>
    <lineage>
        <taxon>Bacteria</taxon>
        <taxon>Pseudomonadati</taxon>
        <taxon>Planctomycetota</taxon>
        <taxon>Planctomycetia</taxon>
        <taxon>Isosphaerales</taxon>
        <taxon>Isosphaeraceae</taxon>
        <taxon>Aquisphaera</taxon>
    </lineage>
</organism>
<feature type="transmembrane region" description="Helical" evidence="1">
    <location>
        <begin position="462"/>
        <end position="483"/>
    </location>
</feature>
<feature type="transmembrane region" description="Helical" evidence="1">
    <location>
        <begin position="61"/>
        <end position="78"/>
    </location>
</feature>
<dbReference type="Proteomes" id="UP000324233">
    <property type="component" value="Chromosome"/>
</dbReference>
<sequence>MVALWGLLTNLLLGLGAWCLARRVFRLTGGVEAALGAAVVAFAWVVLGMEILGTIGSLNPGAILGWSASLAGAGLIAMRRRAPAAPPEEGGEASGVERWRLDVLAAIGMTLWASAVLGMTSLLLPVKVVSDAPIYHLYFAVRWWKAGRLFLVPLPFGENAATYFPANGDVWFSWLTIAWGGDRLARVGQAPFLVASALASFAMARRLGAGRNAAAMACCWFVACTPFLIFSFEANVDTIFIAMYLCAALFFLRAAHGEAPGRSLALGGLGAGLSLGTKSVGVVFVIPLLALAIATVFARVRPIGRALRLAGLVGLAAVATGGYWYARNWLVTGNPVYPLRVTLLGRDLLPGCYDASAMRRSMYYIPREDLGALGDTLLAALDPRMAIFWLAALLGAWGLRAAGHRPPGLDRGTWAMSGLAVLNVVFYWAFIPYRTQQRFMLQAMGLAAVPLARMFDRRIGVFGPVAMGLLALHLLTPATWPVALEEANIPWDLSPLIPNTVGGTIRVFDLARDAASGRASLRPAPAAVLWTSAATGSCALLAAWAAGRRRPLVASAGLIGLAAAAAFGTGAIGADPRLLMYPGFRDFHAGWMNLEGRSGPEGVRVAYAGTNIPYYLFGGQLRNEVRYVNVDGHRDWLLHDYQRAAASRGEPPWPNSRPGWDRSNPDYDAWLANLEAERIQLLVVTRADPGEGAHNVADAERFPIERAWADRHPSRFEPLYGPAEGDPFFRIYRLRPRPR</sequence>
<proteinExistence type="predicted"/>
<feature type="transmembrane region" description="Helical" evidence="1">
    <location>
        <begin position="239"/>
        <end position="255"/>
    </location>
</feature>
<feature type="transmembrane region" description="Helical" evidence="1">
    <location>
        <begin position="275"/>
        <end position="297"/>
    </location>
</feature>
<feature type="transmembrane region" description="Helical" evidence="1">
    <location>
        <begin position="103"/>
        <end position="124"/>
    </location>
</feature>
<feature type="transmembrane region" description="Helical" evidence="1">
    <location>
        <begin position="552"/>
        <end position="574"/>
    </location>
</feature>
<feature type="transmembrane region" description="Helical" evidence="1">
    <location>
        <begin position="309"/>
        <end position="326"/>
    </location>
</feature>
<evidence type="ECO:0000313" key="4">
    <source>
        <dbReference type="Proteomes" id="UP000324233"/>
    </source>
</evidence>
<keyword evidence="1" id="KW-0812">Transmembrane</keyword>
<feature type="transmembrane region" description="Helical" evidence="1">
    <location>
        <begin position="31"/>
        <end position="49"/>
    </location>
</feature>
<feature type="domain" description="Glycosyltransferase RgtA/B/C/D-like" evidence="2">
    <location>
        <begin position="183"/>
        <end position="324"/>
    </location>
</feature>
<dbReference type="InterPro" id="IPR038731">
    <property type="entry name" value="RgtA/B/C-like"/>
</dbReference>
<feature type="transmembrane region" description="Helical" evidence="1">
    <location>
        <begin position="414"/>
        <end position="433"/>
    </location>
</feature>
<keyword evidence="1" id="KW-0472">Membrane</keyword>
<reference evidence="3 4" key="1">
    <citation type="submission" date="2019-08" db="EMBL/GenBank/DDBJ databases">
        <title>Deep-cultivation of Planctomycetes and their phenomic and genomic characterization uncovers novel biology.</title>
        <authorList>
            <person name="Wiegand S."/>
            <person name="Jogler M."/>
            <person name="Boedeker C."/>
            <person name="Pinto D."/>
            <person name="Vollmers J."/>
            <person name="Rivas-Marin E."/>
            <person name="Kohn T."/>
            <person name="Peeters S.H."/>
            <person name="Heuer A."/>
            <person name="Rast P."/>
            <person name="Oberbeckmann S."/>
            <person name="Bunk B."/>
            <person name="Jeske O."/>
            <person name="Meyerdierks A."/>
            <person name="Storesund J.E."/>
            <person name="Kallscheuer N."/>
            <person name="Luecker S."/>
            <person name="Lage O.M."/>
            <person name="Pohl T."/>
            <person name="Merkel B.J."/>
            <person name="Hornburger P."/>
            <person name="Mueller R.-W."/>
            <person name="Bruemmer F."/>
            <person name="Labrenz M."/>
            <person name="Spormann A.M."/>
            <person name="Op den Camp H."/>
            <person name="Overmann J."/>
            <person name="Amann R."/>
            <person name="Jetten M.S.M."/>
            <person name="Mascher T."/>
            <person name="Medema M.H."/>
            <person name="Devos D.P."/>
            <person name="Kaster A.-K."/>
            <person name="Ovreas L."/>
            <person name="Rohde M."/>
            <person name="Galperin M.Y."/>
            <person name="Jogler C."/>
        </authorList>
    </citation>
    <scope>NUCLEOTIDE SEQUENCE [LARGE SCALE GENOMIC DNA]</scope>
    <source>
        <strain evidence="3 4">OJF2</strain>
    </source>
</reference>
<feature type="transmembrane region" description="Helical" evidence="1">
    <location>
        <begin position="527"/>
        <end position="545"/>
    </location>
</feature>
<feature type="transmembrane region" description="Helical" evidence="1">
    <location>
        <begin position="213"/>
        <end position="232"/>
    </location>
</feature>
<evidence type="ECO:0000313" key="3">
    <source>
        <dbReference type="EMBL" id="QEH37891.1"/>
    </source>
</evidence>
<dbReference type="RefSeq" id="WP_148597395.1">
    <property type="nucleotide sequence ID" value="NZ_CP042997.1"/>
</dbReference>
<dbReference type="AlphaFoldDB" id="A0A5B9WD67"/>
<evidence type="ECO:0000259" key="2">
    <source>
        <dbReference type="Pfam" id="PF13231"/>
    </source>
</evidence>
<evidence type="ECO:0000256" key="1">
    <source>
        <dbReference type="SAM" id="Phobius"/>
    </source>
</evidence>
<gene>
    <name evidence="3" type="ORF">OJF2_64830</name>
</gene>
<keyword evidence="1" id="KW-1133">Transmembrane helix</keyword>
<protein>
    <recommendedName>
        <fullName evidence="2">Glycosyltransferase RgtA/B/C/D-like domain-containing protein</fullName>
    </recommendedName>
</protein>
<keyword evidence="4" id="KW-1185">Reference proteome</keyword>
<accession>A0A5B9WD67</accession>
<name>A0A5B9WD67_9BACT</name>
<dbReference type="KEGG" id="agv:OJF2_64830"/>
<dbReference type="OrthoDB" id="230928at2"/>
<dbReference type="Pfam" id="PF13231">
    <property type="entry name" value="PMT_2"/>
    <property type="match status" value="1"/>
</dbReference>
<dbReference type="EMBL" id="CP042997">
    <property type="protein sequence ID" value="QEH37891.1"/>
    <property type="molecule type" value="Genomic_DNA"/>
</dbReference>